<evidence type="ECO:0000256" key="1">
    <source>
        <dbReference type="ARBA" id="ARBA00022729"/>
    </source>
</evidence>
<dbReference type="InterPro" id="IPR025232">
    <property type="entry name" value="DUF4174"/>
</dbReference>
<reference evidence="3 4" key="1">
    <citation type="submission" date="2020-07" db="EMBL/GenBank/DDBJ databases">
        <title>Pseudogemmobacter sp. nov., isolated from poultry manure in Taiwan.</title>
        <authorList>
            <person name="Lin S.-Y."/>
            <person name="Tang Y.-S."/>
            <person name="Young C.-C."/>
        </authorList>
    </citation>
    <scope>NUCLEOTIDE SEQUENCE [LARGE SCALE GENOMIC DNA]</scope>
    <source>
        <strain evidence="3 4">CC-YST710</strain>
    </source>
</reference>
<evidence type="ECO:0000313" key="3">
    <source>
        <dbReference type="EMBL" id="MCB5409880.1"/>
    </source>
</evidence>
<dbReference type="Pfam" id="PF13778">
    <property type="entry name" value="DUF4174"/>
    <property type="match status" value="1"/>
</dbReference>
<feature type="domain" description="DUF4174" evidence="2">
    <location>
        <begin position="1"/>
        <end position="92"/>
    </location>
</feature>
<gene>
    <name evidence="3" type="ORF">H0485_07685</name>
</gene>
<name>A0ABS8CLY0_9RHOB</name>
<organism evidence="3 4">
    <name type="scientific">Pseudogemmobacter faecipullorum</name>
    <dbReference type="NCBI Taxonomy" id="2755041"/>
    <lineage>
        <taxon>Bacteria</taxon>
        <taxon>Pseudomonadati</taxon>
        <taxon>Pseudomonadota</taxon>
        <taxon>Alphaproteobacteria</taxon>
        <taxon>Rhodobacterales</taxon>
        <taxon>Paracoccaceae</taxon>
        <taxon>Pseudogemmobacter</taxon>
    </lineage>
</organism>
<accession>A0ABS8CLY0</accession>
<evidence type="ECO:0000313" key="4">
    <source>
        <dbReference type="Proteomes" id="UP001198571"/>
    </source>
</evidence>
<keyword evidence="4" id="KW-1185">Reference proteome</keyword>
<dbReference type="Proteomes" id="UP001198571">
    <property type="component" value="Unassembled WGS sequence"/>
</dbReference>
<dbReference type="EMBL" id="JACDXX010000005">
    <property type="protein sequence ID" value="MCB5409880.1"/>
    <property type="molecule type" value="Genomic_DNA"/>
</dbReference>
<evidence type="ECO:0000259" key="2">
    <source>
        <dbReference type="Pfam" id="PF13778"/>
    </source>
</evidence>
<sequence>MIVFADSPNDPNFIRQMELLPPLYAQFAARDVVLITDTDPANPSPLRHKLRPRGFSLVMMDKDWKSPIRRPSPRAAREVLNTIDKMPIARTEALERNPAGR</sequence>
<keyword evidence="1" id="KW-0732">Signal</keyword>
<proteinExistence type="predicted"/>
<protein>
    <submittedName>
        <fullName evidence="3">DUF4174 domain-containing protein</fullName>
    </submittedName>
</protein>
<comment type="caution">
    <text evidence="3">The sequence shown here is derived from an EMBL/GenBank/DDBJ whole genome shotgun (WGS) entry which is preliminary data.</text>
</comment>